<dbReference type="Proteomes" id="UP001155110">
    <property type="component" value="Unassembled WGS sequence"/>
</dbReference>
<comment type="caution">
    <text evidence="2">The sequence shown here is derived from an EMBL/GenBank/DDBJ whole genome shotgun (WGS) entry which is preliminary data.</text>
</comment>
<protein>
    <submittedName>
        <fullName evidence="2">Uncharacterized protein</fullName>
    </submittedName>
</protein>
<dbReference type="EMBL" id="JANTZM010000007">
    <property type="protein sequence ID" value="MCS4157756.1"/>
    <property type="molecule type" value="Genomic_DNA"/>
</dbReference>
<feature type="region of interest" description="Disordered" evidence="1">
    <location>
        <begin position="130"/>
        <end position="150"/>
    </location>
</feature>
<name>A0AAW5P954_9BACT</name>
<reference evidence="2" key="1">
    <citation type="submission" date="2022-08" db="EMBL/GenBank/DDBJ databases">
        <title>Genomic Encyclopedia of Type Strains, Phase V (KMG-V): Genome sequencing to study the core and pangenomes of soil and plant-associated prokaryotes.</title>
        <authorList>
            <person name="Whitman W."/>
        </authorList>
    </citation>
    <scope>NUCLEOTIDE SEQUENCE</scope>
    <source>
        <strain evidence="2">SP3002</strain>
    </source>
</reference>
<organism evidence="2 3">
    <name type="scientific">Salinibacter ruber</name>
    <dbReference type="NCBI Taxonomy" id="146919"/>
    <lineage>
        <taxon>Bacteria</taxon>
        <taxon>Pseudomonadati</taxon>
        <taxon>Rhodothermota</taxon>
        <taxon>Rhodothermia</taxon>
        <taxon>Rhodothermales</taxon>
        <taxon>Salinibacteraceae</taxon>
        <taxon>Salinibacter</taxon>
    </lineage>
</organism>
<dbReference type="AlphaFoldDB" id="A0AAW5P954"/>
<evidence type="ECO:0000313" key="2">
    <source>
        <dbReference type="EMBL" id="MCS4157756.1"/>
    </source>
</evidence>
<evidence type="ECO:0000313" key="3">
    <source>
        <dbReference type="Proteomes" id="UP001155110"/>
    </source>
</evidence>
<proteinExistence type="predicted"/>
<accession>A0AAW5P954</accession>
<gene>
    <name evidence="2" type="ORF">GGP99_001720</name>
</gene>
<evidence type="ECO:0000256" key="1">
    <source>
        <dbReference type="SAM" id="MobiDB-lite"/>
    </source>
</evidence>
<feature type="compositionally biased region" description="Acidic residues" evidence="1">
    <location>
        <begin position="136"/>
        <end position="150"/>
    </location>
</feature>
<sequence length="150" mass="16280">MQQLINEIRSRAESGESAYDIFADLEVSRAELVAAIGELSGAPPSLSEQAVMLKGASGPICAVVSAEGRSARIKLKGDPGWAVYVGDEHGGMPSLTIMGPEKAKLKLGDNKVYPSFSDFKPVARERNFNLWTRSDEPDEPIQDEDTKNEE</sequence>
<dbReference type="RefSeq" id="WP_259258279.1">
    <property type="nucleotide sequence ID" value="NZ_JANTZM010000007.1"/>
</dbReference>